<evidence type="ECO:0000313" key="3">
    <source>
        <dbReference type="Proteomes" id="UP001165060"/>
    </source>
</evidence>
<dbReference type="SUPFAM" id="SSF53098">
    <property type="entry name" value="Ribonuclease H-like"/>
    <property type="match status" value="1"/>
</dbReference>
<feature type="region of interest" description="Disordered" evidence="1">
    <location>
        <begin position="200"/>
        <end position="259"/>
    </location>
</feature>
<feature type="compositionally biased region" description="Basic residues" evidence="1">
    <location>
        <begin position="240"/>
        <end position="259"/>
    </location>
</feature>
<dbReference type="InterPro" id="IPR012337">
    <property type="entry name" value="RNaseH-like_sf"/>
</dbReference>
<name>A0ABQ6MZD3_9STRA</name>
<evidence type="ECO:0000313" key="2">
    <source>
        <dbReference type="EMBL" id="GMI36166.1"/>
    </source>
</evidence>
<dbReference type="EMBL" id="BRYB01000719">
    <property type="protein sequence ID" value="GMI36166.1"/>
    <property type="molecule type" value="Genomic_DNA"/>
</dbReference>
<gene>
    <name evidence="2" type="ORF">TeGR_g7292</name>
</gene>
<dbReference type="Proteomes" id="UP001165060">
    <property type="component" value="Unassembled WGS sequence"/>
</dbReference>
<organism evidence="2 3">
    <name type="scientific">Tetraparma gracilis</name>
    <dbReference type="NCBI Taxonomy" id="2962635"/>
    <lineage>
        <taxon>Eukaryota</taxon>
        <taxon>Sar</taxon>
        <taxon>Stramenopiles</taxon>
        <taxon>Ochrophyta</taxon>
        <taxon>Bolidophyceae</taxon>
        <taxon>Parmales</taxon>
        <taxon>Triparmaceae</taxon>
        <taxon>Tetraparma</taxon>
    </lineage>
</organism>
<sequence>MLRCGIAYTATGLTVTPSSILHHNTTAIHPLPPRTYFDPAKSKGSYSSSPALSLLSPPSPLTPPLLRLLSLHSSRGLIVGLPLHKDGAPSLQSSLVRSFLRRELLPALVLGFGGRLLPAGGGRLRVYPALPVVLLDERFSSKAASAANNFATAGLDSDAAALILEDYLGEPRGEVVFAEIEGGGGEEAFFRGLLEEREGRGREGREEREREGRERGGRETRSEMIRRVEAEEGGAGGGGKMKKKKKKARRKVTKTKIDL</sequence>
<dbReference type="Gene3D" id="3.30.420.140">
    <property type="entry name" value="YqgF/RNase H-like domain"/>
    <property type="match status" value="1"/>
</dbReference>
<evidence type="ECO:0000256" key="1">
    <source>
        <dbReference type="SAM" id="MobiDB-lite"/>
    </source>
</evidence>
<reference evidence="2 3" key="1">
    <citation type="journal article" date="2023" name="Commun. Biol.">
        <title>Genome analysis of Parmales, the sister group of diatoms, reveals the evolutionary specialization of diatoms from phago-mixotrophs to photoautotrophs.</title>
        <authorList>
            <person name="Ban H."/>
            <person name="Sato S."/>
            <person name="Yoshikawa S."/>
            <person name="Yamada K."/>
            <person name="Nakamura Y."/>
            <person name="Ichinomiya M."/>
            <person name="Sato N."/>
            <person name="Blanc-Mathieu R."/>
            <person name="Endo H."/>
            <person name="Kuwata A."/>
            <person name="Ogata H."/>
        </authorList>
    </citation>
    <scope>NUCLEOTIDE SEQUENCE [LARGE SCALE GENOMIC DNA]</scope>
</reference>
<keyword evidence="3" id="KW-1185">Reference proteome</keyword>
<feature type="compositionally biased region" description="Basic and acidic residues" evidence="1">
    <location>
        <begin position="200"/>
        <end position="230"/>
    </location>
</feature>
<proteinExistence type="predicted"/>
<dbReference type="InterPro" id="IPR037027">
    <property type="entry name" value="YqgF/RNaseH-like_dom_sf"/>
</dbReference>
<comment type="caution">
    <text evidence="2">The sequence shown here is derived from an EMBL/GenBank/DDBJ whole genome shotgun (WGS) entry which is preliminary data.</text>
</comment>
<accession>A0ABQ6MZD3</accession>
<protein>
    <submittedName>
        <fullName evidence="2">Uncharacterized protein</fullName>
    </submittedName>
</protein>